<sequence length="486" mass="51213">MEENVIESQTEALNFIGGEWVPADSGETSEVVNPSNPSEILGTTPRSDRAETERAIEAATKALPDWKATLPASRGAILMEAANIIESREDELATLMAREAGKPMKEARMEVGRAASIFRYYGSEGWRLDGINPPSARPGVTHASMREPLGVVGLITPWNFPLAIPSWKMAPALICGNTIVIKPAANASLNAAALVGILSEAGLPDGVVNMVTGPGSTVGDALVTDPRVKGLSFTGSTATGLGIQERAIGKKVQLEMGGKNPFVVMEDADLADAAAKISFSAFGFAGEKCTAASRAIVVEEVYDEFIGELKSATEAIKVGDPMDEDVAVGPVVNKDQYESILAALETAKGEGRVVIEGGATGSEDEGYFIAPAIIADVDNRSETAQEEIFGPVLAVIKARDFDHAVELANDTRYGLTAGIATKSLRYAYEFMARSETGLVNVNLPTAGLEFQVPFGGNKESGVGGREQGPAALDFYSAWKTVSVMPL</sequence>
<evidence type="ECO:0000313" key="7">
    <source>
        <dbReference type="EMBL" id="QIN81478.1"/>
    </source>
</evidence>
<feature type="active site" evidence="3">
    <location>
        <position position="255"/>
    </location>
</feature>
<dbReference type="Proteomes" id="UP000501452">
    <property type="component" value="Chromosome"/>
</dbReference>
<evidence type="ECO:0000256" key="5">
    <source>
        <dbReference type="SAM" id="MobiDB-lite"/>
    </source>
</evidence>
<dbReference type="InterPro" id="IPR016163">
    <property type="entry name" value="Ald_DH_C"/>
</dbReference>
<evidence type="ECO:0000256" key="1">
    <source>
        <dbReference type="ARBA" id="ARBA00009986"/>
    </source>
</evidence>
<dbReference type="InterPro" id="IPR015590">
    <property type="entry name" value="Aldehyde_DH_dom"/>
</dbReference>
<reference evidence="7 8" key="1">
    <citation type="submission" date="2019-10" db="EMBL/GenBank/DDBJ databases">
        <title>Rubrobacter sp nov SCSIO 52090 isolated from a deep-sea sediment in the South China Sea.</title>
        <authorList>
            <person name="Chen R.W."/>
        </authorList>
    </citation>
    <scope>NUCLEOTIDE SEQUENCE [LARGE SCALE GENOMIC DNA]</scope>
    <source>
        <strain evidence="7 8">SCSIO 52909</strain>
    </source>
</reference>
<dbReference type="PANTHER" id="PTHR11699">
    <property type="entry name" value="ALDEHYDE DEHYDROGENASE-RELATED"/>
    <property type="match status" value="1"/>
</dbReference>
<dbReference type="AlphaFoldDB" id="A0A6G8Q4W3"/>
<keyword evidence="8" id="KW-1185">Reference proteome</keyword>
<feature type="region of interest" description="Disordered" evidence="5">
    <location>
        <begin position="26"/>
        <end position="48"/>
    </location>
</feature>
<comment type="similarity">
    <text evidence="1 4">Belongs to the aldehyde dehydrogenase family.</text>
</comment>
<dbReference type="Gene3D" id="3.40.309.10">
    <property type="entry name" value="Aldehyde Dehydrogenase, Chain A, domain 2"/>
    <property type="match status" value="1"/>
</dbReference>
<gene>
    <name evidence="7" type="ORF">GBA63_01665</name>
</gene>
<dbReference type="Gene3D" id="3.40.605.10">
    <property type="entry name" value="Aldehyde Dehydrogenase, Chain A, domain 1"/>
    <property type="match status" value="1"/>
</dbReference>
<dbReference type="InterPro" id="IPR016162">
    <property type="entry name" value="Ald_DH_N"/>
</dbReference>
<dbReference type="PROSITE" id="PS00070">
    <property type="entry name" value="ALDEHYDE_DEHYDR_CYS"/>
    <property type="match status" value="1"/>
</dbReference>
<evidence type="ECO:0000259" key="6">
    <source>
        <dbReference type="Pfam" id="PF00171"/>
    </source>
</evidence>
<dbReference type="InterPro" id="IPR016161">
    <property type="entry name" value="Ald_DH/histidinol_DH"/>
</dbReference>
<evidence type="ECO:0000256" key="3">
    <source>
        <dbReference type="PROSITE-ProRule" id="PRU10007"/>
    </source>
</evidence>
<protein>
    <submittedName>
        <fullName evidence="7">Aldehyde dehydrogenase family protein</fullName>
    </submittedName>
</protein>
<proteinExistence type="inferred from homology"/>
<feature type="domain" description="Aldehyde dehydrogenase" evidence="6">
    <location>
        <begin position="20"/>
        <end position="481"/>
    </location>
</feature>
<dbReference type="KEGG" id="rub:GBA63_01665"/>
<evidence type="ECO:0000256" key="2">
    <source>
        <dbReference type="ARBA" id="ARBA00023002"/>
    </source>
</evidence>
<name>A0A6G8Q4W3_9ACTN</name>
<keyword evidence="2 4" id="KW-0560">Oxidoreductase</keyword>
<feature type="compositionally biased region" description="Polar residues" evidence="5">
    <location>
        <begin position="26"/>
        <end position="38"/>
    </location>
</feature>
<dbReference type="EMBL" id="CP045119">
    <property type="protein sequence ID" value="QIN81478.1"/>
    <property type="molecule type" value="Genomic_DNA"/>
</dbReference>
<dbReference type="InterPro" id="IPR016160">
    <property type="entry name" value="Ald_DH_CS_CYS"/>
</dbReference>
<organism evidence="7 8">
    <name type="scientific">Rubrobacter tropicus</name>
    <dbReference type="NCBI Taxonomy" id="2653851"/>
    <lineage>
        <taxon>Bacteria</taxon>
        <taxon>Bacillati</taxon>
        <taxon>Actinomycetota</taxon>
        <taxon>Rubrobacteria</taxon>
        <taxon>Rubrobacterales</taxon>
        <taxon>Rubrobacteraceae</taxon>
        <taxon>Rubrobacter</taxon>
    </lineage>
</organism>
<dbReference type="FunFam" id="3.40.605.10:FF:000007">
    <property type="entry name" value="NAD/NADP-dependent betaine aldehyde dehydrogenase"/>
    <property type="match status" value="1"/>
</dbReference>
<dbReference type="GO" id="GO:0016620">
    <property type="term" value="F:oxidoreductase activity, acting on the aldehyde or oxo group of donors, NAD or NADP as acceptor"/>
    <property type="evidence" value="ECO:0007669"/>
    <property type="project" value="InterPro"/>
</dbReference>
<dbReference type="InterPro" id="IPR029510">
    <property type="entry name" value="Ald_DH_CS_GLU"/>
</dbReference>
<dbReference type="SUPFAM" id="SSF53720">
    <property type="entry name" value="ALDH-like"/>
    <property type="match status" value="1"/>
</dbReference>
<dbReference type="PROSITE" id="PS00687">
    <property type="entry name" value="ALDEHYDE_DEHYDR_GLU"/>
    <property type="match status" value="1"/>
</dbReference>
<dbReference type="Pfam" id="PF00171">
    <property type="entry name" value="Aldedh"/>
    <property type="match status" value="1"/>
</dbReference>
<evidence type="ECO:0000313" key="8">
    <source>
        <dbReference type="Proteomes" id="UP000501452"/>
    </source>
</evidence>
<accession>A0A6G8Q4W3</accession>
<evidence type="ECO:0000256" key="4">
    <source>
        <dbReference type="RuleBase" id="RU003345"/>
    </source>
</evidence>